<evidence type="ECO:0000313" key="2">
    <source>
        <dbReference type="Proteomes" id="UP000051952"/>
    </source>
</evidence>
<dbReference type="Proteomes" id="UP000051952">
    <property type="component" value="Unassembled WGS sequence"/>
</dbReference>
<reference evidence="2" key="1">
    <citation type="submission" date="2015-09" db="EMBL/GenBank/DDBJ databases">
        <authorList>
            <consortium name="Pathogen Informatics"/>
        </authorList>
    </citation>
    <scope>NUCLEOTIDE SEQUENCE [LARGE SCALE GENOMIC DNA]</scope>
    <source>
        <strain evidence="2">Lake Konstanz</strain>
    </source>
</reference>
<keyword evidence="2" id="KW-1185">Reference proteome</keyword>
<sequence length="53" mass="5866">MFALNCVLCDAVDGLSLDDVFAPLVAFVEKKNRREVSRVQVDKNPLGDYCMCG</sequence>
<protein>
    <submittedName>
        <fullName evidence="1">Uncharacterized protein</fullName>
    </submittedName>
</protein>
<evidence type="ECO:0000313" key="1">
    <source>
        <dbReference type="EMBL" id="CUF91517.1"/>
    </source>
</evidence>
<gene>
    <name evidence="1" type="ORF">BSAL_67130</name>
</gene>
<accession>A0A0S4IXI9</accession>
<proteinExistence type="predicted"/>
<dbReference type="AlphaFoldDB" id="A0A0S4IXI9"/>
<organism evidence="1 2">
    <name type="scientific">Bodo saltans</name>
    <name type="common">Flagellated protozoan</name>
    <dbReference type="NCBI Taxonomy" id="75058"/>
    <lineage>
        <taxon>Eukaryota</taxon>
        <taxon>Discoba</taxon>
        <taxon>Euglenozoa</taxon>
        <taxon>Kinetoplastea</taxon>
        <taxon>Metakinetoplastina</taxon>
        <taxon>Eubodonida</taxon>
        <taxon>Bodonidae</taxon>
        <taxon>Bodo</taxon>
    </lineage>
</organism>
<dbReference type="EMBL" id="CYKH01000447">
    <property type="protein sequence ID" value="CUF91517.1"/>
    <property type="molecule type" value="Genomic_DNA"/>
</dbReference>
<dbReference type="VEuPathDB" id="TriTrypDB:BSAL_67130"/>
<name>A0A0S4IXI9_BODSA</name>